<dbReference type="InterPro" id="IPR009562">
    <property type="entry name" value="DUF1178"/>
</dbReference>
<dbReference type="Proteomes" id="UP000242660">
    <property type="component" value="Unassembled WGS sequence"/>
</dbReference>
<gene>
    <name evidence="1" type="ORF">BZL35_00077</name>
</gene>
<evidence type="ECO:0000313" key="1">
    <source>
        <dbReference type="EMBL" id="PSB91861.1"/>
    </source>
</evidence>
<accession>A0ABX5FEX8</accession>
<protein>
    <recommendedName>
        <fullName evidence="3">Regulatory protein FmdB Zinc ribbon domain-containing protein</fullName>
    </recommendedName>
</protein>
<dbReference type="PIRSF" id="PIRSF032131">
    <property type="entry name" value="UCP032131"/>
    <property type="match status" value="1"/>
</dbReference>
<keyword evidence="2" id="KW-1185">Reference proteome</keyword>
<proteinExistence type="predicted"/>
<dbReference type="RefSeq" id="WP_106181752.1">
    <property type="nucleotide sequence ID" value="NZ_MUHY01000001.1"/>
</dbReference>
<name>A0ABX5FEX8_9BURK</name>
<organism evidence="1 2">
    <name type="scientific">Candidatus Pandoraea novymonadis</name>
    <dbReference type="NCBI Taxonomy" id="1808959"/>
    <lineage>
        <taxon>Bacteria</taxon>
        <taxon>Pseudomonadati</taxon>
        <taxon>Pseudomonadota</taxon>
        <taxon>Betaproteobacteria</taxon>
        <taxon>Burkholderiales</taxon>
        <taxon>Burkholderiaceae</taxon>
        <taxon>Pandoraea</taxon>
    </lineage>
</organism>
<evidence type="ECO:0000313" key="2">
    <source>
        <dbReference type="Proteomes" id="UP000242660"/>
    </source>
</evidence>
<dbReference type="EMBL" id="MUHY01000001">
    <property type="protein sequence ID" value="PSB91861.1"/>
    <property type="molecule type" value="Genomic_DNA"/>
</dbReference>
<evidence type="ECO:0008006" key="3">
    <source>
        <dbReference type="Google" id="ProtNLM"/>
    </source>
</evidence>
<dbReference type="Pfam" id="PF06676">
    <property type="entry name" value="DUF1178"/>
    <property type="match status" value="1"/>
</dbReference>
<sequence length="154" mass="17418">MKVFDLHCVYDHIFEGWFSSEADFFTQQERGLLVCPICGDATVTRLPSAPRLNLSGATIMENNQSTKMSGVKVDSLEIHHKLQNLWMKAVRHVIETTEDVGDRFVEEARRIHYHEAPERNICGNAALEETLALVEEGIDVMLLPLPKGVKETLQ</sequence>
<reference evidence="1 2" key="1">
    <citation type="journal article" date="2017" name="Front. Microbiol.">
        <title>Genome of Ca. Pandoraea novymonadis, an Endosymbiotic Bacterium of the Trypanosomatid Novymonas esmeraldas.</title>
        <authorList>
            <person name="Kostygov A.Y."/>
            <person name="Butenko A."/>
            <person name="Nenarokova A."/>
            <person name="Tashyreva D."/>
            <person name="Flegontov P."/>
            <person name="Lukes J."/>
            <person name="Yurchenko V."/>
        </authorList>
    </citation>
    <scope>NUCLEOTIDE SEQUENCE [LARGE SCALE GENOMIC DNA]</scope>
    <source>
        <strain evidence="1 2">E262</strain>
    </source>
</reference>
<comment type="caution">
    <text evidence="1">The sequence shown here is derived from an EMBL/GenBank/DDBJ whole genome shotgun (WGS) entry which is preliminary data.</text>
</comment>